<feature type="chain" id="PRO_5016713758" evidence="1">
    <location>
        <begin position="28"/>
        <end position="75"/>
    </location>
</feature>
<dbReference type="AlphaFoldDB" id="A0A377AN02"/>
<evidence type="ECO:0000313" key="3">
    <source>
        <dbReference type="Proteomes" id="UP000254052"/>
    </source>
</evidence>
<dbReference type="Proteomes" id="UP000254052">
    <property type="component" value="Unassembled WGS sequence"/>
</dbReference>
<feature type="signal peptide" evidence="1">
    <location>
        <begin position="1"/>
        <end position="27"/>
    </location>
</feature>
<dbReference type="EMBL" id="UGED01000005">
    <property type="protein sequence ID" value="STL25229.1"/>
    <property type="molecule type" value="Genomic_DNA"/>
</dbReference>
<evidence type="ECO:0000313" key="2">
    <source>
        <dbReference type="EMBL" id="STL25229.1"/>
    </source>
</evidence>
<organism evidence="2 3">
    <name type="scientific">Escherichia coli</name>
    <dbReference type="NCBI Taxonomy" id="562"/>
    <lineage>
        <taxon>Bacteria</taxon>
        <taxon>Pseudomonadati</taxon>
        <taxon>Pseudomonadota</taxon>
        <taxon>Gammaproteobacteria</taxon>
        <taxon>Enterobacterales</taxon>
        <taxon>Enterobacteriaceae</taxon>
        <taxon>Escherichia</taxon>
    </lineage>
</organism>
<proteinExistence type="predicted"/>
<dbReference type="GO" id="GO:0016829">
    <property type="term" value="F:lyase activity"/>
    <property type="evidence" value="ECO:0007669"/>
    <property type="project" value="UniProtKB-KW"/>
</dbReference>
<accession>A0A377AN02</accession>
<sequence>MEKAKQVTWRLLAAGVCLLTVSSVARADSLDEQRSRYAQIKQAWDNRQMDVGRTNDAWTEGLSALSLPGIPPDHR</sequence>
<keyword evidence="1" id="KW-0732">Signal</keyword>
<reference evidence="2 3" key="1">
    <citation type="submission" date="2018-06" db="EMBL/GenBank/DDBJ databases">
        <authorList>
            <consortium name="Pathogen Informatics"/>
            <person name="Doyle S."/>
        </authorList>
    </citation>
    <scope>NUCLEOTIDE SEQUENCE [LARGE SCALE GENOMIC DNA]</scope>
    <source>
        <strain evidence="2 3">NCTC9962</strain>
    </source>
</reference>
<dbReference type="EC" id="4.2.2.-" evidence="2"/>
<gene>
    <name evidence="2" type="primary">slt_4</name>
    <name evidence="2" type="ORF">NCTC9962_01433</name>
</gene>
<keyword evidence="2" id="KW-0456">Lyase</keyword>
<name>A0A377AN02_ECOLX</name>
<protein>
    <submittedName>
        <fullName evidence="2">Murein transglycosylase</fullName>
        <ecNumber evidence="2">4.2.2.-</ecNumber>
    </submittedName>
</protein>
<evidence type="ECO:0000256" key="1">
    <source>
        <dbReference type="SAM" id="SignalP"/>
    </source>
</evidence>